<proteinExistence type="predicted"/>
<sequence length="127" mass="14178">MTNRMRNEGLRATKLNLTLRHLFLVLFPTTTTNSFHTPPSSPPSSFIIRSPPFWVRPGDLFYTNLEFEPTTNEKSPSCHAPLFVLPRASTLVGIYAEPPIHRLVSSPADSHRISHCSISLTLPLGRG</sequence>
<protein>
    <submittedName>
        <fullName evidence="2">Uncharacterized protein</fullName>
    </submittedName>
</protein>
<dbReference type="Proteomes" id="UP000326198">
    <property type="component" value="Unassembled WGS sequence"/>
</dbReference>
<evidence type="ECO:0000313" key="2">
    <source>
        <dbReference type="EMBL" id="KAE8380913.1"/>
    </source>
</evidence>
<feature type="signal peptide" evidence="1">
    <location>
        <begin position="1"/>
        <end position="34"/>
    </location>
</feature>
<dbReference type="AlphaFoldDB" id="A0A5N7BGK2"/>
<keyword evidence="3" id="KW-1185">Reference proteome</keyword>
<evidence type="ECO:0000256" key="1">
    <source>
        <dbReference type="SAM" id="SignalP"/>
    </source>
</evidence>
<gene>
    <name evidence="2" type="ORF">BDV26DRAFT_115666</name>
</gene>
<name>A0A5N7BGK2_9EURO</name>
<reference evidence="2 3" key="1">
    <citation type="submission" date="2019-04" db="EMBL/GenBank/DDBJ databases">
        <title>Friends and foes A comparative genomics studyof 23 Aspergillus species from section Flavi.</title>
        <authorList>
            <consortium name="DOE Joint Genome Institute"/>
            <person name="Kjaerbolling I."/>
            <person name="Vesth T."/>
            <person name="Frisvad J.C."/>
            <person name="Nybo J.L."/>
            <person name="Theobald S."/>
            <person name="Kildgaard S."/>
            <person name="Isbrandt T."/>
            <person name="Kuo A."/>
            <person name="Sato A."/>
            <person name="Lyhne E.K."/>
            <person name="Kogle M.E."/>
            <person name="Wiebenga A."/>
            <person name="Kun R.S."/>
            <person name="Lubbers R.J."/>
            <person name="Makela M.R."/>
            <person name="Barry K."/>
            <person name="Chovatia M."/>
            <person name="Clum A."/>
            <person name="Daum C."/>
            <person name="Haridas S."/>
            <person name="He G."/>
            <person name="LaButti K."/>
            <person name="Lipzen A."/>
            <person name="Mondo S."/>
            <person name="Riley R."/>
            <person name="Salamov A."/>
            <person name="Simmons B.A."/>
            <person name="Magnuson J.K."/>
            <person name="Henrissat B."/>
            <person name="Mortensen U.H."/>
            <person name="Larsen T.O."/>
            <person name="Devries R.P."/>
            <person name="Grigoriev I.V."/>
            <person name="Machida M."/>
            <person name="Baker S.E."/>
            <person name="Andersen M.R."/>
        </authorList>
    </citation>
    <scope>NUCLEOTIDE SEQUENCE [LARGE SCALE GENOMIC DNA]</scope>
    <source>
        <strain evidence="2 3">IBT 29228</strain>
    </source>
</reference>
<keyword evidence="1" id="KW-0732">Signal</keyword>
<feature type="chain" id="PRO_5024818144" evidence="1">
    <location>
        <begin position="35"/>
        <end position="127"/>
    </location>
</feature>
<accession>A0A5N7BGK2</accession>
<organism evidence="2 3">
    <name type="scientific">Aspergillus bertholletiae</name>
    <dbReference type="NCBI Taxonomy" id="1226010"/>
    <lineage>
        <taxon>Eukaryota</taxon>
        <taxon>Fungi</taxon>
        <taxon>Dikarya</taxon>
        <taxon>Ascomycota</taxon>
        <taxon>Pezizomycotina</taxon>
        <taxon>Eurotiomycetes</taxon>
        <taxon>Eurotiomycetidae</taxon>
        <taxon>Eurotiales</taxon>
        <taxon>Aspergillaceae</taxon>
        <taxon>Aspergillus</taxon>
        <taxon>Aspergillus subgen. Circumdati</taxon>
    </lineage>
</organism>
<evidence type="ECO:0000313" key="3">
    <source>
        <dbReference type="Proteomes" id="UP000326198"/>
    </source>
</evidence>
<dbReference type="EMBL" id="ML736176">
    <property type="protein sequence ID" value="KAE8380913.1"/>
    <property type="molecule type" value="Genomic_DNA"/>
</dbReference>